<protein>
    <recommendedName>
        <fullName evidence="3">Nucleotidyl transferase AbiEii toxin, Type IV TA system</fullName>
    </recommendedName>
</protein>
<sequence>MSAQERFKTPAAFRRALEQRLRGEALSTGTPLNRLRREAASNRLLVRLCLVDSDRWVLKGGLALIVRIGVGVRGTKDVDTNWRSDRRDLEETLTFVEELDFGDWFNFRIGDPRPLQGEGEPGALRYPVTASLDGRTFEQLSLDVNFVSPNDPRPVDLVAMRRNAFQFVDEPPLRVPMVTPSQQLAEKLHAYTRLYDDEPSSRARDLFDMLVIADQVQLPDSTALTVAVRQTFDIRATAWPPSLAAPPADWAMPWRAFITDYPLQWESLDEAYTALKEFWAPILSQTTTKFSTWGPHQWRWS</sequence>
<name>A0A852ZWR4_9ACTN</name>
<evidence type="ECO:0000313" key="1">
    <source>
        <dbReference type="EMBL" id="NYH93400.1"/>
    </source>
</evidence>
<dbReference type="Proteomes" id="UP000579605">
    <property type="component" value="Unassembled WGS sequence"/>
</dbReference>
<comment type="caution">
    <text evidence="1">The sequence shown here is derived from an EMBL/GenBank/DDBJ whole genome shotgun (WGS) entry which is preliminary data.</text>
</comment>
<evidence type="ECO:0000313" key="2">
    <source>
        <dbReference type="Proteomes" id="UP000579605"/>
    </source>
</evidence>
<evidence type="ECO:0008006" key="3">
    <source>
        <dbReference type="Google" id="ProtNLM"/>
    </source>
</evidence>
<proteinExistence type="predicted"/>
<keyword evidence="2" id="KW-1185">Reference proteome</keyword>
<dbReference type="Pfam" id="PF08843">
    <property type="entry name" value="AbiEii"/>
    <property type="match status" value="1"/>
</dbReference>
<dbReference type="EMBL" id="JACBZH010000001">
    <property type="protein sequence ID" value="NYH93400.1"/>
    <property type="molecule type" value="Genomic_DNA"/>
</dbReference>
<organism evidence="1 2">
    <name type="scientific">Actinopolymorpha rutila</name>
    <dbReference type="NCBI Taxonomy" id="446787"/>
    <lineage>
        <taxon>Bacteria</taxon>
        <taxon>Bacillati</taxon>
        <taxon>Actinomycetota</taxon>
        <taxon>Actinomycetes</taxon>
        <taxon>Propionibacteriales</taxon>
        <taxon>Actinopolymorphaceae</taxon>
        <taxon>Actinopolymorpha</taxon>
    </lineage>
</organism>
<dbReference type="RefSeq" id="WP_179790932.1">
    <property type="nucleotide sequence ID" value="NZ_BAAARR010000045.1"/>
</dbReference>
<dbReference type="AlphaFoldDB" id="A0A852ZWR4"/>
<gene>
    <name evidence="1" type="ORF">F4554_006038</name>
</gene>
<reference evidence="1 2" key="1">
    <citation type="submission" date="2020-07" db="EMBL/GenBank/DDBJ databases">
        <title>Sequencing the genomes of 1000 actinobacteria strains.</title>
        <authorList>
            <person name="Klenk H.-P."/>
        </authorList>
    </citation>
    <scope>NUCLEOTIDE SEQUENCE [LARGE SCALE GENOMIC DNA]</scope>
    <source>
        <strain evidence="1 2">DSM 18448</strain>
    </source>
</reference>
<dbReference type="InterPro" id="IPR014942">
    <property type="entry name" value="AbiEii"/>
</dbReference>
<accession>A0A852ZWR4</accession>